<evidence type="ECO:0000256" key="5">
    <source>
        <dbReference type="ARBA" id="ARBA00023029"/>
    </source>
</evidence>
<dbReference type="GO" id="GO:0003918">
    <property type="term" value="F:DNA topoisomerase type II (double strand cut, ATP-hydrolyzing) activity"/>
    <property type="evidence" value="ECO:0007669"/>
    <property type="project" value="UniProtKB-EC"/>
</dbReference>
<gene>
    <name evidence="9" type="ORF">BAE44_0013333</name>
</gene>
<dbReference type="Gene3D" id="3.30.565.10">
    <property type="entry name" value="Histidine kinase-like ATPase, C-terminal domain"/>
    <property type="match status" value="1"/>
</dbReference>
<evidence type="ECO:0000313" key="9">
    <source>
        <dbReference type="EMBL" id="OEL25648.1"/>
    </source>
</evidence>
<dbReference type="SUPFAM" id="SSF54211">
    <property type="entry name" value="Ribosomal protein S5 domain 2-like"/>
    <property type="match status" value="1"/>
</dbReference>
<evidence type="ECO:0000256" key="3">
    <source>
        <dbReference type="ARBA" id="ARBA00011738"/>
    </source>
</evidence>
<dbReference type="GO" id="GO:0000712">
    <property type="term" value="P:resolution of meiotic recombination intermediates"/>
    <property type="evidence" value="ECO:0007669"/>
    <property type="project" value="TreeGrafter"/>
</dbReference>
<keyword evidence="10" id="KW-1185">Reference proteome</keyword>
<dbReference type="SUPFAM" id="SSF55874">
    <property type="entry name" value="ATPase domain of HSP90 chaperone/DNA topoisomerase II/histidine kinase"/>
    <property type="match status" value="1"/>
</dbReference>
<dbReference type="PANTHER" id="PTHR10169:SF38">
    <property type="entry name" value="DNA TOPOISOMERASE 2"/>
    <property type="match status" value="1"/>
</dbReference>
<evidence type="ECO:0000256" key="6">
    <source>
        <dbReference type="ARBA" id="ARBA00023125"/>
    </source>
</evidence>
<dbReference type="GO" id="GO:0006265">
    <property type="term" value="P:DNA topological change"/>
    <property type="evidence" value="ECO:0007669"/>
    <property type="project" value="InterPro"/>
</dbReference>
<name>A0A1E5VKJ9_9POAL</name>
<dbReference type="Gene3D" id="3.30.230.10">
    <property type="match status" value="1"/>
</dbReference>
<dbReference type="GO" id="GO:0000819">
    <property type="term" value="P:sister chromatid segregation"/>
    <property type="evidence" value="ECO:0007669"/>
    <property type="project" value="TreeGrafter"/>
</dbReference>
<dbReference type="GO" id="GO:0003677">
    <property type="term" value="F:DNA binding"/>
    <property type="evidence" value="ECO:0007669"/>
    <property type="project" value="UniProtKB-KW"/>
</dbReference>
<dbReference type="Proteomes" id="UP000095767">
    <property type="component" value="Unassembled WGS sequence"/>
</dbReference>
<comment type="caution">
    <text evidence="9">The sequence shown here is derived from an EMBL/GenBank/DDBJ whole genome shotgun (WGS) entry which is preliminary data.</text>
</comment>
<dbReference type="EMBL" id="LWDX02036743">
    <property type="protein sequence ID" value="OEL25648.1"/>
    <property type="molecule type" value="Genomic_DNA"/>
</dbReference>
<reference evidence="9 10" key="1">
    <citation type="submission" date="2016-09" db="EMBL/GenBank/DDBJ databases">
        <title>The draft genome of Dichanthelium oligosanthes: A C3 panicoid grass species.</title>
        <authorList>
            <person name="Studer A.J."/>
            <person name="Schnable J.C."/>
            <person name="Brutnell T.P."/>
        </authorList>
    </citation>
    <scope>NUCLEOTIDE SEQUENCE [LARGE SCALE GENOMIC DNA]</scope>
    <source>
        <strain evidence="10">cv. Kellogg 1175</strain>
        <tissue evidence="9">Leaf</tissue>
    </source>
</reference>
<keyword evidence="5" id="KW-0799">Topoisomerase</keyword>
<dbReference type="InterPro" id="IPR036890">
    <property type="entry name" value="HATPase_C_sf"/>
</dbReference>
<comment type="cofactor">
    <cofactor evidence="2">
        <name>Mg(2+)</name>
        <dbReference type="ChEBI" id="CHEBI:18420"/>
    </cofactor>
</comment>
<keyword evidence="6" id="KW-0238">DNA-binding</keyword>
<dbReference type="EC" id="5.6.2.2" evidence="4"/>
<dbReference type="InterPro" id="IPR013506">
    <property type="entry name" value="Topo_IIA_bsu_dom2"/>
</dbReference>
<comment type="subunit">
    <text evidence="3">Homodimer.</text>
</comment>
<dbReference type="Pfam" id="PF00204">
    <property type="entry name" value="DNA_gyraseB"/>
    <property type="match status" value="1"/>
</dbReference>
<dbReference type="OrthoDB" id="692887at2759"/>
<evidence type="ECO:0000256" key="1">
    <source>
        <dbReference type="ARBA" id="ARBA00000185"/>
    </source>
</evidence>
<accession>A0A1E5VKJ9</accession>
<feature type="domain" description="DNA topoisomerase type IIA subunit B" evidence="8">
    <location>
        <begin position="80"/>
        <end position="185"/>
    </location>
</feature>
<evidence type="ECO:0000256" key="7">
    <source>
        <dbReference type="ARBA" id="ARBA00023235"/>
    </source>
</evidence>
<dbReference type="InterPro" id="IPR020568">
    <property type="entry name" value="Ribosomal_Su5_D2-typ_SF"/>
</dbReference>
<dbReference type="InterPro" id="IPR014721">
    <property type="entry name" value="Ribsml_uS5_D2-typ_fold_subgr"/>
</dbReference>
<evidence type="ECO:0000256" key="2">
    <source>
        <dbReference type="ARBA" id="ARBA00001946"/>
    </source>
</evidence>
<proteinExistence type="predicted"/>
<dbReference type="PANTHER" id="PTHR10169">
    <property type="entry name" value="DNA TOPOISOMERASE/GYRASE"/>
    <property type="match status" value="1"/>
</dbReference>
<evidence type="ECO:0000313" key="10">
    <source>
        <dbReference type="Proteomes" id="UP000095767"/>
    </source>
</evidence>
<evidence type="ECO:0000256" key="4">
    <source>
        <dbReference type="ARBA" id="ARBA00012895"/>
    </source>
</evidence>
<comment type="catalytic activity">
    <reaction evidence="1">
        <text>ATP-dependent breakage, passage and rejoining of double-stranded DNA.</text>
        <dbReference type="EC" id="5.6.2.2"/>
    </reaction>
</comment>
<dbReference type="AlphaFoldDB" id="A0A1E5VKJ9"/>
<evidence type="ECO:0000259" key="8">
    <source>
        <dbReference type="Pfam" id="PF00204"/>
    </source>
</evidence>
<organism evidence="9 10">
    <name type="scientific">Dichanthelium oligosanthes</name>
    <dbReference type="NCBI Taxonomy" id="888268"/>
    <lineage>
        <taxon>Eukaryota</taxon>
        <taxon>Viridiplantae</taxon>
        <taxon>Streptophyta</taxon>
        <taxon>Embryophyta</taxon>
        <taxon>Tracheophyta</taxon>
        <taxon>Spermatophyta</taxon>
        <taxon>Magnoliopsida</taxon>
        <taxon>Liliopsida</taxon>
        <taxon>Poales</taxon>
        <taxon>Poaceae</taxon>
        <taxon>PACMAD clade</taxon>
        <taxon>Panicoideae</taxon>
        <taxon>Panicodae</taxon>
        <taxon>Paniceae</taxon>
        <taxon>Dichantheliinae</taxon>
        <taxon>Dichanthelium</taxon>
    </lineage>
</organism>
<keyword evidence="7 9" id="KW-0413">Isomerase</keyword>
<dbReference type="GO" id="GO:0005634">
    <property type="term" value="C:nucleus"/>
    <property type="evidence" value="ECO:0007669"/>
    <property type="project" value="TreeGrafter"/>
</dbReference>
<dbReference type="STRING" id="888268.A0A1E5VKJ9"/>
<protein>
    <recommendedName>
        <fullName evidence="4">DNA topoisomerase (ATP-hydrolyzing)</fullName>
        <ecNumber evidence="4">5.6.2.2</ecNumber>
    </recommendedName>
</protein>
<dbReference type="GO" id="GO:0005524">
    <property type="term" value="F:ATP binding"/>
    <property type="evidence" value="ECO:0007669"/>
    <property type="project" value="InterPro"/>
</dbReference>
<dbReference type="InterPro" id="IPR050634">
    <property type="entry name" value="DNA_Topoisomerase_II"/>
</dbReference>
<sequence length="233" mass="26166">MDFLSVEIDVAQCRISVCYNGGGIPIEVDRESGVYMPEMIFSHLSNCDDHNGYGVKLASIFSTEFVVEIMDSRSEKKDAGEELPRIYERVNDQWEVCVSLSEGSFQHVSFLNKIATLAGETHVDHVSNQIAARVAKFFNENLPGVNVGEHEIKRHLWVFVNVFMEHPTFDSPTKGALTTPLQDSFRSRCELSGHFVEMVANCGVVCKLFPERNTCGKKARKKTGSMALEKIRK</sequence>